<accession>A0A7W3JAK1</accession>
<proteinExistence type="predicted"/>
<gene>
    <name evidence="1" type="ORF">FHX71_003238</name>
</gene>
<sequence length="61" mass="6604">MGSQIVANNTWLDDNGTVYTANGTILGRVRRSGPHWEAVNAKGKTLDTYIRKTDAAASLAR</sequence>
<dbReference type="RefSeq" id="WP_182618073.1">
    <property type="nucleotide sequence ID" value="NZ_BAAATF010000011.1"/>
</dbReference>
<protein>
    <submittedName>
        <fullName evidence="1">Uncharacterized protein</fullName>
    </submittedName>
</protein>
<dbReference type="Proteomes" id="UP000540568">
    <property type="component" value="Unassembled WGS sequence"/>
</dbReference>
<name>A0A7W3JAK1_9MICO</name>
<dbReference type="AlphaFoldDB" id="A0A7W3JAK1"/>
<keyword evidence="2" id="KW-1185">Reference proteome</keyword>
<reference evidence="1 2" key="1">
    <citation type="submission" date="2020-07" db="EMBL/GenBank/DDBJ databases">
        <title>Sequencing the genomes of 1000 actinobacteria strains.</title>
        <authorList>
            <person name="Klenk H.-P."/>
        </authorList>
    </citation>
    <scope>NUCLEOTIDE SEQUENCE [LARGE SCALE GENOMIC DNA]</scope>
    <source>
        <strain evidence="1 2">DSM 44121</strain>
    </source>
</reference>
<comment type="caution">
    <text evidence="1">The sequence shown here is derived from an EMBL/GenBank/DDBJ whole genome shotgun (WGS) entry which is preliminary data.</text>
</comment>
<evidence type="ECO:0000313" key="2">
    <source>
        <dbReference type="Proteomes" id="UP000540568"/>
    </source>
</evidence>
<organism evidence="1 2">
    <name type="scientific">Promicromonospora sukumoe</name>
    <dbReference type="NCBI Taxonomy" id="88382"/>
    <lineage>
        <taxon>Bacteria</taxon>
        <taxon>Bacillati</taxon>
        <taxon>Actinomycetota</taxon>
        <taxon>Actinomycetes</taxon>
        <taxon>Micrococcales</taxon>
        <taxon>Promicromonosporaceae</taxon>
        <taxon>Promicromonospora</taxon>
    </lineage>
</organism>
<dbReference type="EMBL" id="JACGWV010000001">
    <property type="protein sequence ID" value="MBA8809296.1"/>
    <property type="molecule type" value="Genomic_DNA"/>
</dbReference>
<evidence type="ECO:0000313" key="1">
    <source>
        <dbReference type="EMBL" id="MBA8809296.1"/>
    </source>
</evidence>